<dbReference type="AlphaFoldDB" id="A0A9P5P7D2"/>
<reference evidence="1" key="1">
    <citation type="submission" date="2020-11" db="EMBL/GenBank/DDBJ databases">
        <authorList>
            <consortium name="DOE Joint Genome Institute"/>
            <person name="Ahrendt S."/>
            <person name="Riley R."/>
            <person name="Andreopoulos W."/>
            <person name="Labutti K."/>
            <person name="Pangilinan J."/>
            <person name="Ruiz-Duenas F.J."/>
            <person name="Barrasa J.M."/>
            <person name="Sanchez-Garcia M."/>
            <person name="Camarero S."/>
            <person name="Miyauchi S."/>
            <person name="Serrano A."/>
            <person name="Linde D."/>
            <person name="Babiker R."/>
            <person name="Drula E."/>
            <person name="Ayuso-Fernandez I."/>
            <person name="Pacheco R."/>
            <person name="Padilla G."/>
            <person name="Ferreira P."/>
            <person name="Barriuso J."/>
            <person name="Kellner H."/>
            <person name="Castanera R."/>
            <person name="Alfaro M."/>
            <person name="Ramirez L."/>
            <person name="Pisabarro A.G."/>
            <person name="Kuo A."/>
            <person name="Tritt A."/>
            <person name="Lipzen A."/>
            <person name="He G."/>
            <person name="Yan M."/>
            <person name="Ng V."/>
            <person name="Cullen D."/>
            <person name="Martin F."/>
            <person name="Rosso M.-N."/>
            <person name="Henrissat B."/>
            <person name="Hibbett D."/>
            <person name="Martinez A.T."/>
            <person name="Grigoriev I.V."/>
        </authorList>
    </citation>
    <scope>NUCLEOTIDE SEQUENCE</scope>
    <source>
        <strain evidence="1">AH 40177</strain>
    </source>
</reference>
<proteinExistence type="predicted"/>
<feature type="non-terminal residue" evidence="1">
    <location>
        <position position="1"/>
    </location>
</feature>
<sequence length="111" mass="12915">RYIIMDYVWLQSLQQNAPQCVVLSYDIMCQFKKHLVEHLCSYSHICLHLHMSPEHIRCLIPKFHLKGHLPDCWIFYSFNYNPHCGRTDGEAVEQVCAGSNSIAGSTKKMYP</sequence>
<keyword evidence="2" id="KW-1185">Reference proteome</keyword>
<dbReference type="EMBL" id="JADNRY010000453">
    <property type="protein sequence ID" value="KAF9052549.1"/>
    <property type="molecule type" value="Genomic_DNA"/>
</dbReference>
<accession>A0A9P5P7D2</accession>
<evidence type="ECO:0000313" key="2">
    <source>
        <dbReference type="Proteomes" id="UP000772434"/>
    </source>
</evidence>
<dbReference type="InterPro" id="IPR040521">
    <property type="entry name" value="KDZ"/>
</dbReference>
<organism evidence="1 2">
    <name type="scientific">Rhodocollybia butyracea</name>
    <dbReference type="NCBI Taxonomy" id="206335"/>
    <lineage>
        <taxon>Eukaryota</taxon>
        <taxon>Fungi</taxon>
        <taxon>Dikarya</taxon>
        <taxon>Basidiomycota</taxon>
        <taxon>Agaricomycotina</taxon>
        <taxon>Agaricomycetes</taxon>
        <taxon>Agaricomycetidae</taxon>
        <taxon>Agaricales</taxon>
        <taxon>Marasmiineae</taxon>
        <taxon>Omphalotaceae</taxon>
        <taxon>Rhodocollybia</taxon>
    </lineage>
</organism>
<name>A0A9P5P7D2_9AGAR</name>
<dbReference type="Pfam" id="PF18758">
    <property type="entry name" value="KDZ"/>
    <property type="match status" value="1"/>
</dbReference>
<evidence type="ECO:0000313" key="1">
    <source>
        <dbReference type="EMBL" id="KAF9052549.1"/>
    </source>
</evidence>
<comment type="caution">
    <text evidence="1">The sequence shown here is derived from an EMBL/GenBank/DDBJ whole genome shotgun (WGS) entry which is preliminary data.</text>
</comment>
<dbReference type="OrthoDB" id="3257338at2759"/>
<gene>
    <name evidence="1" type="ORF">BDP27DRAFT_1242700</name>
</gene>
<dbReference type="Proteomes" id="UP000772434">
    <property type="component" value="Unassembled WGS sequence"/>
</dbReference>
<protein>
    <submittedName>
        <fullName evidence="1">Uncharacterized protein</fullName>
    </submittedName>
</protein>